<dbReference type="Proteomes" id="UP000265515">
    <property type="component" value="Unassembled WGS sequence"/>
</dbReference>
<name>A0A388JK11_CHABU</name>
<comment type="caution">
    <text evidence="2">The sequence shown here is derived from an EMBL/GenBank/DDBJ whole genome shotgun (WGS) entry which is preliminary data.</text>
</comment>
<evidence type="ECO:0000313" key="2">
    <source>
        <dbReference type="EMBL" id="GBG43337.1"/>
    </source>
</evidence>
<feature type="region of interest" description="Disordered" evidence="1">
    <location>
        <begin position="1"/>
        <end position="25"/>
    </location>
</feature>
<reference evidence="2 3" key="1">
    <citation type="journal article" date="2018" name="Cell">
        <title>The Chara Genome: Secondary Complexity and Implications for Plant Terrestrialization.</title>
        <authorList>
            <person name="Nishiyama T."/>
            <person name="Sakayama H."/>
            <person name="Vries J.D."/>
            <person name="Buschmann H."/>
            <person name="Saint-Marcoux D."/>
            <person name="Ullrich K.K."/>
            <person name="Haas F.B."/>
            <person name="Vanderstraeten L."/>
            <person name="Becker D."/>
            <person name="Lang D."/>
            <person name="Vosolsobe S."/>
            <person name="Rombauts S."/>
            <person name="Wilhelmsson P.K.I."/>
            <person name="Janitza P."/>
            <person name="Kern R."/>
            <person name="Heyl A."/>
            <person name="Rumpler F."/>
            <person name="Villalobos L.I.A.C."/>
            <person name="Clay J.M."/>
            <person name="Skokan R."/>
            <person name="Toyoda A."/>
            <person name="Suzuki Y."/>
            <person name="Kagoshima H."/>
            <person name="Schijlen E."/>
            <person name="Tajeshwar N."/>
            <person name="Catarino B."/>
            <person name="Hetherington A.J."/>
            <person name="Saltykova A."/>
            <person name="Bonnot C."/>
            <person name="Breuninger H."/>
            <person name="Symeonidi A."/>
            <person name="Radhakrishnan G.V."/>
            <person name="Van Nieuwerburgh F."/>
            <person name="Deforce D."/>
            <person name="Chang C."/>
            <person name="Karol K.G."/>
            <person name="Hedrich R."/>
            <person name="Ulvskov P."/>
            <person name="Glockner G."/>
            <person name="Delwiche C.F."/>
            <person name="Petrasek J."/>
            <person name="Van de Peer Y."/>
            <person name="Friml J."/>
            <person name="Beilby M."/>
            <person name="Dolan L."/>
            <person name="Kohara Y."/>
            <person name="Sugano S."/>
            <person name="Fujiyama A."/>
            <person name="Delaux P.-M."/>
            <person name="Quint M."/>
            <person name="TheiBen G."/>
            <person name="Hagemann M."/>
            <person name="Harholt J."/>
            <person name="Dunand C."/>
            <person name="Zachgo S."/>
            <person name="Langdale J."/>
            <person name="Maumus F."/>
            <person name="Straeten D.V.D."/>
            <person name="Gould S.B."/>
            <person name="Rensing S.A."/>
        </authorList>
    </citation>
    <scope>NUCLEOTIDE SEQUENCE [LARGE SCALE GENOMIC DNA]</scope>
    <source>
        <strain evidence="2 3">S276</strain>
    </source>
</reference>
<gene>
    <name evidence="2" type="ORF">CBR_g76927</name>
</gene>
<keyword evidence="3" id="KW-1185">Reference proteome</keyword>
<evidence type="ECO:0000313" key="3">
    <source>
        <dbReference type="Proteomes" id="UP000265515"/>
    </source>
</evidence>
<sequence>VKNDEVSFSDHGNPGGEGTGVKSTEDRMMIELDEAGKVGGLGEGLSWAALISTLGRGEEDTPRFLVPLIFANSNKGVMVLAAQWADGSMELPAITANEALAESIILRKTKSLIPSCVQCRLIQCLRTGVHTITIDNGKLHLLFAFLNAKMDNAIKDKLKSLDWDWFTLEILDSELNEELDYILLKGFTTKLIAEWLKDAEVHRGILFEDSFSDILKSPWLEGATLSSGKEGTRRRKQIEISSSSGSRIHGKDGLPGPVGPDDE</sequence>
<feature type="region of interest" description="Disordered" evidence="1">
    <location>
        <begin position="226"/>
        <end position="263"/>
    </location>
</feature>
<proteinExistence type="predicted"/>
<accession>A0A388JK11</accession>
<organism evidence="2 3">
    <name type="scientific">Chara braunii</name>
    <name type="common">Braun's stonewort</name>
    <dbReference type="NCBI Taxonomy" id="69332"/>
    <lineage>
        <taxon>Eukaryota</taxon>
        <taxon>Viridiplantae</taxon>
        <taxon>Streptophyta</taxon>
        <taxon>Charophyceae</taxon>
        <taxon>Charales</taxon>
        <taxon>Characeae</taxon>
        <taxon>Chara</taxon>
    </lineage>
</organism>
<evidence type="ECO:0000256" key="1">
    <source>
        <dbReference type="SAM" id="MobiDB-lite"/>
    </source>
</evidence>
<dbReference type="Gramene" id="GBG43337">
    <property type="protein sequence ID" value="GBG43337"/>
    <property type="gene ID" value="CBR_g76927"/>
</dbReference>
<dbReference type="AlphaFoldDB" id="A0A388JK11"/>
<protein>
    <submittedName>
        <fullName evidence="2">Uncharacterized protein</fullName>
    </submittedName>
</protein>
<dbReference type="EMBL" id="BFEA01003027">
    <property type="protein sequence ID" value="GBG43337.1"/>
    <property type="molecule type" value="Genomic_DNA"/>
</dbReference>
<feature type="non-terminal residue" evidence="2">
    <location>
        <position position="1"/>
    </location>
</feature>